<evidence type="ECO:0000313" key="2">
    <source>
        <dbReference type="Proteomes" id="UP001353858"/>
    </source>
</evidence>
<organism evidence="1 2">
    <name type="scientific">Aquatica leii</name>
    <dbReference type="NCBI Taxonomy" id="1421715"/>
    <lineage>
        <taxon>Eukaryota</taxon>
        <taxon>Metazoa</taxon>
        <taxon>Ecdysozoa</taxon>
        <taxon>Arthropoda</taxon>
        <taxon>Hexapoda</taxon>
        <taxon>Insecta</taxon>
        <taxon>Pterygota</taxon>
        <taxon>Neoptera</taxon>
        <taxon>Endopterygota</taxon>
        <taxon>Coleoptera</taxon>
        <taxon>Polyphaga</taxon>
        <taxon>Elateriformia</taxon>
        <taxon>Elateroidea</taxon>
        <taxon>Lampyridae</taxon>
        <taxon>Luciolinae</taxon>
        <taxon>Aquatica</taxon>
    </lineage>
</organism>
<dbReference type="EMBL" id="JARPUR010000002">
    <property type="protein sequence ID" value="KAK4882195.1"/>
    <property type="molecule type" value="Genomic_DNA"/>
</dbReference>
<protein>
    <submittedName>
        <fullName evidence="1">Uncharacterized protein</fullName>
    </submittedName>
</protein>
<name>A0AAN7SS29_9COLE</name>
<proteinExistence type="predicted"/>
<dbReference type="Proteomes" id="UP001353858">
    <property type="component" value="Unassembled WGS sequence"/>
</dbReference>
<keyword evidence="2" id="KW-1185">Reference proteome</keyword>
<comment type="caution">
    <text evidence="1">The sequence shown here is derived from an EMBL/GenBank/DDBJ whole genome shotgun (WGS) entry which is preliminary data.</text>
</comment>
<reference evidence="2" key="1">
    <citation type="submission" date="2023-01" db="EMBL/GenBank/DDBJ databases">
        <title>Key to firefly adult light organ development and bioluminescence: homeobox transcription factors regulate luciferase expression and transportation to peroxisome.</title>
        <authorList>
            <person name="Fu X."/>
        </authorList>
    </citation>
    <scope>NUCLEOTIDE SEQUENCE [LARGE SCALE GENOMIC DNA]</scope>
</reference>
<gene>
    <name evidence="1" type="ORF">RN001_005514</name>
</gene>
<sequence>MDEFVKNKLQQWGLAEKLQAVFEGGHPKAARGKLWATYNYMRKNLKKFGLISALYKNQTKSNPSDDSTDASIDAEEHLQWLKNNSQPFPLVQEKWRI</sequence>
<accession>A0AAN7SS29</accession>
<dbReference type="AlphaFoldDB" id="A0AAN7SS29"/>
<evidence type="ECO:0000313" key="1">
    <source>
        <dbReference type="EMBL" id="KAK4882195.1"/>
    </source>
</evidence>